<dbReference type="AlphaFoldDB" id="A0A8J5JGV4"/>
<protein>
    <submittedName>
        <fullName evidence="5">Troponin C-like 9</fullName>
    </submittedName>
</protein>
<feature type="domain" description="EF-hand" evidence="4">
    <location>
        <begin position="56"/>
        <end position="91"/>
    </location>
</feature>
<evidence type="ECO:0000313" key="6">
    <source>
        <dbReference type="Proteomes" id="UP000747542"/>
    </source>
</evidence>
<dbReference type="SMART" id="SM00054">
    <property type="entry name" value="EFh"/>
    <property type="match status" value="4"/>
</dbReference>
<reference evidence="5" key="1">
    <citation type="journal article" date="2021" name="Sci. Adv.">
        <title>The American lobster genome reveals insights on longevity, neural, and immune adaptations.</title>
        <authorList>
            <person name="Polinski J.M."/>
            <person name="Zimin A.V."/>
            <person name="Clark K.F."/>
            <person name="Kohn A.B."/>
            <person name="Sadowski N."/>
            <person name="Timp W."/>
            <person name="Ptitsyn A."/>
            <person name="Khanna P."/>
            <person name="Romanova D.Y."/>
            <person name="Williams P."/>
            <person name="Greenwood S.J."/>
            <person name="Moroz L.L."/>
            <person name="Walt D.R."/>
            <person name="Bodnar A.G."/>
        </authorList>
    </citation>
    <scope>NUCLEOTIDE SEQUENCE</scope>
    <source>
        <strain evidence="5">GMGI-L3</strain>
    </source>
</reference>
<dbReference type="PROSITE" id="PS50222">
    <property type="entry name" value="EF_HAND_2"/>
    <property type="match status" value="3"/>
</dbReference>
<feature type="non-terminal residue" evidence="5">
    <location>
        <position position="1"/>
    </location>
</feature>
<comment type="function">
    <text evidence="3">Troponin is the central regulatory protein of striated muscle contraction. Tn consists of three components: Tn-I which is the inhibitor of actomyosin ATPase, Tn-T which contains the binding site for tropomyosin and Tn-C. The binding of calcium to Tn-C abolishes the inhibitory action of Tn on actin filaments.</text>
</comment>
<name>A0A8J5JGV4_HOMAM</name>
<keyword evidence="1" id="KW-0677">Repeat</keyword>
<organism evidence="5 6">
    <name type="scientific">Homarus americanus</name>
    <name type="common">American lobster</name>
    <dbReference type="NCBI Taxonomy" id="6706"/>
    <lineage>
        <taxon>Eukaryota</taxon>
        <taxon>Metazoa</taxon>
        <taxon>Ecdysozoa</taxon>
        <taxon>Arthropoda</taxon>
        <taxon>Crustacea</taxon>
        <taxon>Multicrustacea</taxon>
        <taxon>Malacostraca</taxon>
        <taxon>Eumalacostraca</taxon>
        <taxon>Eucarida</taxon>
        <taxon>Decapoda</taxon>
        <taxon>Pleocyemata</taxon>
        <taxon>Astacidea</taxon>
        <taxon>Nephropoidea</taxon>
        <taxon>Nephropidae</taxon>
        <taxon>Homarus</taxon>
    </lineage>
</organism>
<sequence length="161" mass="18069">DMLDEEQIGATHCNTLTLYTRLTALQKAFDSFDTDSKGFITPETVGVILRMMGVKISEKNLQEVIAETDEDGSGELEFEEFVELAAKFLIEEDEEALKAELREAFRVYDKGGNGYITTDVLKEILRELDNRLTEEDLDSIIEEVDEDGSGTLDFDGERTGV</sequence>
<dbReference type="PANTHER" id="PTHR23048">
    <property type="entry name" value="MYOSIN LIGHT CHAIN 1, 3"/>
    <property type="match status" value="1"/>
</dbReference>
<dbReference type="InterPro" id="IPR002048">
    <property type="entry name" value="EF_hand_dom"/>
</dbReference>
<comment type="caution">
    <text evidence="5">The sequence shown here is derived from an EMBL/GenBank/DDBJ whole genome shotgun (WGS) entry which is preliminary data.</text>
</comment>
<dbReference type="PANTHER" id="PTHR23048:SF0">
    <property type="entry name" value="CALMODULIN LIKE 3"/>
    <property type="match status" value="1"/>
</dbReference>
<dbReference type="Pfam" id="PF13499">
    <property type="entry name" value="EF-hand_7"/>
    <property type="match status" value="2"/>
</dbReference>
<evidence type="ECO:0000256" key="1">
    <source>
        <dbReference type="ARBA" id="ARBA00022737"/>
    </source>
</evidence>
<proteinExistence type="predicted"/>
<dbReference type="EMBL" id="JAHLQT010041777">
    <property type="protein sequence ID" value="KAG7155395.1"/>
    <property type="molecule type" value="Genomic_DNA"/>
</dbReference>
<dbReference type="CDD" id="cd00051">
    <property type="entry name" value="EFh"/>
    <property type="match status" value="2"/>
</dbReference>
<dbReference type="GO" id="GO:0016460">
    <property type="term" value="C:myosin II complex"/>
    <property type="evidence" value="ECO:0007669"/>
    <property type="project" value="TreeGrafter"/>
</dbReference>
<evidence type="ECO:0000256" key="3">
    <source>
        <dbReference type="ARBA" id="ARBA00037722"/>
    </source>
</evidence>
<dbReference type="InterPro" id="IPR018247">
    <property type="entry name" value="EF_Hand_1_Ca_BS"/>
</dbReference>
<evidence type="ECO:0000259" key="4">
    <source>
        <dbReference type="PROSITE" id="PS50222"/>
    </source>
</evidence>
<dbReference type="InterPro" id="IPR011992">
    <property type="entry name" value="EF-hand-dom_pair"/>
</dbReference>
<keyword evidence="2" id="KW-0106">Calcium</keyword>
<dbReference type="InterPro" id="IPR050230">
    <property type="entry name" value="CALM/Myosin/TropC-like"/>
</dbReference>
<dbReference type="PROSITE" id="PS00018">
    <property type="entry name" value="EF_HAND_1"/>
    <property type="match status" value="1"/>
</dbReference>
<feature type="domain" description="EF-hand" evidence="4">
    <location>
        <begin position="96"/>
        <end position="131"/>
    </location>
</feature>
<dbReference type="Proteomes" id="UP000747542">
    <property type="component" value="Unassembled WGS sequence"/>
</dbReference>
<dbReference type="FunFam" id="1.10.238.10:FF:000001">
    <property type="entry name" value="Calmodulin 1"/>
    <property type="match status" value="1"/>
</dbReference>
<dbReference type="SUPFAM" id="SSF47473">
    <property type="entry name" value="EF-hand"/>
    <property type="match status" value="1"/>
</dbReference>
<evidence type="ECO:0000256" key="2">
    <source>
        <dbReference type="ARBA" id="ARBA00022837"/>
    </source>
</evidence>
<keyword evidence="6" id="KW-1185">Reference proteome</keyword>
<gene>
    <name evidence="5" type="primary">TnnC-L9</name>
    <name evidence="5" type="ORF">Hamer_G023681</name>
</gene>
<accession>A0A8J5JGV4</accession>
<feature type="domain" description="EF-hand" evidence="4">
    <location>
        <begin position="20"/>
        <end position="55"/>
    </location>
</feature>
<dbReference type="GO" id="GO:0005509">
    <property type="term" value="F:calcium ion binding"/>
    <property type="evidence" value="ECO:0007669"/>
    <property type="project" value="InterPro"/>
</dbReference>
<evidence type="ECO:0000313" key="5">
    <source>
        <dbReference type="EMBL" id="KAG7155395.1"/>
    </source>
</evidence>
<dbReference type="Gene3D" id="1.10.238.10">
    <property type="entry name" value="EF-hand"/>
    <property type="match status" value="2"/>
</dbReference>